<evidence type="ECO:0000313" key="4">
    <source>
        <dbReference type="Proteomes" id="UP001369815"/>
    </source>
</evidence>
<dbReference type="SUPFAM" id="SSF53098">
    <property type="entry name" value="Ribonuclease H-like"/>
    <property type="match status" value="1"/>
</dbReference>
<proteinExistence type="predicted"/>
<dbReference type="Proteomes" id="UP001369815">
    <property type="component" value="Unassembled WGS sequence"/>
</dbReference>
<dbReference type="InterPro" id="IPR003165">
    <property type="entry name" value="Piwi"/>
</dbReference>
<dbReference type="InterPro" id="IPR032472">
    <property type="entry name" value="ArgoL2"/>
</dbReference>
<keyword evidence="4" id="KW-1185">Reference proteome</keyword>
<dbReference type="InterPro" id="IPR012337">
    <property type="entry name" value="RNaseH-like_sf"/>
</dbReference>
<dbReference type="CDD" id="cd04657">
    <property type="entry name" value="Piwi_ago-like"/>
    <property type="match status" value="1"/>
</dbReference>
<evidence type="ECO:0000259" key="2">
    <source>
        <dbReference type="PROSITE" id="PS50822"/>
    </source>
</evidence>
<dbReference type="EMBL" id="JBANMG010000007">
    <property type="protein sequence ID" value="KAK6950714.1"/>
    <property type="molecule type" value="Genomic_DNA"/>
</dbReference>
<feature type="domain" description="Piwi" evidence="2">
    <location>
        <begin position="165"/>
        <end position="494"/>
    </location>
</feature>
<gene>
    <name evidence="3" type="ORF">Daesc_007239</name>
</gene>
<organism evidence="3 4">
    <name type="scientific">Daldinia eschscholtzii</name>
    <dbReference type="NCBI Taxonomy" id="292717"/>
    <lineage>
        <taxon>Eukaryota</taxon>
        <taxon>Fungi</taxon>
        <taxon>Dikarya</taxon>
        <taxon>Ascomycota</taxon>
        <taxon>Pezizomycotina</taxon>
        <taxon>Sordariomycetes</taxon>
        <taxon>Xylariomycetidae</taxon>
        <taxon>Xylariales</taxon>
        <taxon>Hypoxylaceae</taxon>
        <taxon>Daldinia</taxon>
    </lineage>
</organism>
<dbReference type="Gene3D" id="3.40.50.2300">
    <property type="match status" value="1"/>
</dbReference>
<dbReference type="InterPro" id="IPR036397">
    <property type="entry name" value="RNaseH_sf"/>
</dbReference>
<sequence length="539" mass="59120">MIRFAVRKPVDNALSIVEKGRQTAGLSPDTNPLLQQYGISVSPELITVNGRVLPGPKVVYKQNQPAQMMAGSWNMVPRNSASLKFHTGTVLEKWACLYIEMPGYPRAQTFTSDGLRDLASKLHVVLMDTGILAKPPLQAQRVVLRDTDDAALEDFMRRAASSLNLLFIILPATPIPLYYRIKQLGDVKYGIHTVCSVGSKIAKPGGQDQYLRNEALKVNLKLGGDNQVITPANLGLIGENKTMVVGIDVTHPSPGSSKLAPSVAGMVASIDSKLGQWPGMLRIQKGREEMVKDLKDMLKSRLRLWREKGKHATFPENILVYRDGVSEGQYQKVLDEELPLLRAACAETYSPQDQKKGLPRMTIVVVGKRHHTRFYPTKEGDADRSGNTKPGTVVDRGVTEARSWDFFLQAHAALQGTARPGHYFVVIDEIFRQRYGAAGGKAKGPGPAKNVADELQDLTQSMCYVFGRATKAVSYCTPAYYADILCERARGYLHNVFDSPDNSAAPTVAGSTSGAGASIGPNQQDVRIHPKLENSMFYL</sequence>
<feature type="region of interest" description="Disordered" evidence="1">
    <location>
        <begin position="504"/>
        <end position="524"/>
    </location>
</feature>
<dbReference type="GO" id="GO:0003676">
    <property type="term" value="F:nucleic acid binding"/>
    <property type="evidence" value="ECO:0007669"/>
    <property type="project" value="InterPro"/>
</dbReference>
<reference evidence="3 4" key="1">
    <citation type="journal article" date="2024" name="Front Chem Biol">
        <title>Unveiling the potential of Daldinia eschscholtzii MFLUCC 19-0629 through bioactivity and bioinformatics studies for enhanced sustainable agriculture production.</title>
        <authorList>
            <person name="Brooks S."/>
            <person name="Weaver J.A."/>
            <person name="Klomchit A."/>
            <person name="Alharthi S.A."/>
            <person name="Onlamun T."/>
            <person name="Nurani R."/>
            <person name="Vong T.K."/>
            <person name="Alberti F."/>
            <person name="Greco C."/>
        </authorList>
    </citation>
    <scope>NUCLEOTIDE SEQUENCE [LARGE SCALE GENOMIC DNA]</scope>
    <source>
        <strain evidence="3">MFLUCC 19-0629</strain>
    </source>
</reference>
<dbReference type="PANTHER" id="PTHR22891">
    <property type="entry name" value="EUKARYOTIC TRANSLATION INITIATION FACTOR 2C"/>
    <property type="match status" value="1"/>
</dbReference>
<dbReference type="Pfam" id="PF16488">
    <property type="entry name" value="ArgoL2"/>
    <property type="match status" value="1"/>
</dbReference>
<protein>
    <recommendedName>
        <fullName evidence="2">Piwi domain-containing protein</fullName>
    </recommendedName>
</protein>
<dbReference type="SMART" id="SM00950">
    <property type="entry name" value="Piwi"/>
    <property type="match status" value="1"/>
</dbReference>
<name>A0AAX6ME17_9PEZI</name>
<dbReference type="Pfam" id="PF02171">
    <property type="entry name" value="Piwi"/>
    <property type="match status" value="1"/>
</dbReference>
<evidence type="ECO:0000256" key="1">
    <source>
        <dbReference type="SAM" id="MobiDB-lite"/>
    </source>
</evidence>
<accession>A0AAX6ME17</accession>
<feature type="compositionally biased region" description="Low complexity" evidence="1">
    <location>
        <begin position="504"/>
        <end position="521"/>
    </location>
</feature>
<comment type="caution">
    <text evidence="3">The sequence shown here is derived from an EMBL/GenBank/DDBJ whole genome shotgun (WGS) entry which is preliminary data.</text>
</comment>
<dbReference type="InterPro" id="IPR045246">
    <property type="entry name" value="Piwi_ago-like"/>
</dbReference>
<dbReference type="PROSITE" id="PS50822">
    <property type="entry name" value="PIWI"/>
    <property type="match status" value="1"/>
</dbReference>
<evidence type="ECO:0000313" key="3">
    <source>
        <dbReference type="EMBL" id="KAK6950714.1"/>
    </source>
</evidence>
<dbReference type="Gene3D" id="3.30.420.10">
    <property type="entry name" value="Ribonuclease H-like superfamily/Ribonuclease H"/>
    <property type="match status" value="1"/>
</dbReference>
<dbReference type="AlphaFoldDB" id="A0AAX6ME17"/>